<accession>A0A0J8B7K5</accession>
<gene>
    <name evidence="2" type="ORF">BVRB_7g179930</name>
</gene>
<evidence type="ECO:0000256" key="1">
    <source>
        <dbReference type="SAM" id="MobiDB-lite"/>
    </source>
</evidence>
<feature type="compositionally biased region" description="Polar residues" evidence="1">
    <location>
        <begin position="44"/>
        <end position="53"/>
    </location>
</feature>
<sequence>MTRGRQSRTTAPPPQYSSNERRDLEMLTVAAPTRQQGRERIPTSGRTGKAATSNRCVARLASRVAFVEPRRPGNTE</sequence>
<evidence type="ECO:0000313" key="2">
    <source>
        <dbReference type="EMBL" id="KMS96986.1"/>
    </source>
</evidence>
<feature type="region of interest" description="Disordered" evidence="1">
    <location>
        <begin position="1"/>
        <end position="53"/>
    </location>
</feature>
<dbReference type="Proteomes" id="UP000035740">
    <property type="component" value="Unassembled WGS sequence"/>
</dbReference>
<reference evidence="2 3" key="1">
    <citation type="journal article" date="2014" name="Nature">
        <title>The genome of the recently domesticated crop plant sugar beet (Beta vulgaris).</title>
        <authorList>
            <person name="Dohm J.C."/>
            <person name="Minoche A.E."/>
            <person name="Holtgrawe D."/>
            <person name="Capella-Gutierrez S."/>
            <person name="Zakrzewski F."/>
            <person name="Tafer H."/>
            <person name="Rupp O."/>
            <person name="Sorensen T.R."/>
            <person name="Stracke R."/>
            <person name="Reinhardt R."/>
            <person name="Goesmann A."/>
            <person name="Kraft T."/>
            <person name="Schulz B."/>
            <person name="Stadler P.F."/>
            <person name="Schmidt T."/>
            <person name="Gabaldon T."/>
            <person name="Lehrach H."/>
            <person name="Weisshaar B."/>
            <person name="Himmelbauer H."/>
        </authorList>
    </citation>
    <scope>NUCLEOTIDE SEQUENCE [LARGE SCALE GENOMIC DNA]</scope>
    <source>
        <tissue evidence="2">Taproot</tissue>
    </source>
</reference>
<name>A0A0J8B7K5_BETVV</name>
<organism evidence="2 3">
    <name type="scientific">Beta vulgaris subsp. vulgaris</name>
    <name type="common">Beet</name>
    <dbReference type="NCBI Taxonomy" id="3555"/>
    <lineage>
        <taxon>Eukaryota</taxon>
        <taxon>Viridiplantae</taxon>
        <taxon>Streptophyta</taxon>
        <taxon>Embryophyta</taxon>
        <taxon>Tracheophyta</taxon>
        <taxon>Spermatophyta</taxon>
        <taxon>Magnoliopsida</taxon>
        <taxon>eudicotyledons</taxon>
        <taxon>Gunneridae</taxon>
        <taxon>Pentapetalae</taxon>
        <taxon>Caryophyllales</taxon>
        <taxon>Chenopodiaceae</taxon>
        <taxon>Betoideae</taxon>
        <taxon>Beta</taxon>
    </lineage>
</organism>
<protein>
    <submittedName>
        <fullName evidence="2">Uncharacterized protein</fullName>
    </submittedName>
</protein>
<evidence type="ECO:0000313" key="3">
    <source>
        <dbReference type="Proteomes" id="UP000035740"/>
    </source>
</evidence>
<dbReference type="EMBL" id="KQ090347">
    <property type="protein sequence ID" value="KMS96986.1"/>
    <property type="molecule type" value="Genomic_DNA"/>
</dbReference>
<dbReference type="AlphaFoldDB" id="A0A0J8B7K5"/>
<proteinExistence type="predicted"/>
<dbReference type="Gramene" id="KMS96986">
    <property type="protein sequence ID" value="KMS96986"/>
    <property type="gene ID" value="BVRB_7g179930"/>
</dbReference>
<keyword evidence="3" id="KW-1185">Reference proteome</keyword>